<evidence type="ECO:0000256" key="1">
    <source>
        <dbReference type="ARBA" id="ARBA00023002"/>
    </source>
</evidence>
<sequence>LYDEGIPLENIVIVSGIGCHAKIVDYVNVNSFYSIHGRVTPVAEGIKIANPDLKVIGFAGDGDAYGEGLEHLIFAAKRNIDITMIIHNNRVYGLTTGQFTPTSPVGFKGRSTPEGTLEYPINPLEIMLASGATFIARSYSRGLKYLKKTLKEAITHKGFSIVDVLQVCVTFFNLYKYYNERIYRLKDHDSENYNQALQRIREWDYNSDSQIALGVFYKKEIPTFEDKFKEGYTYL</sequence>
<dbReference type="InterPro" id="IPR011766">
    <property type="entry name" value="TPP_enzyme_TPP-bd"/>
</dbReference>
<feature type="domain" description="Thiamine pyrophosphate enzyme TPP-binding" evidence="2">
    <location>
        <begin position="17"/>
        <end position="164"/>
    </location>
</feature>
<evidence type="ECO:0008006" key="5">
    <source>
        <dbReference type="Google" id="ProtNLM"/>
    </source>
</evidence>
<dbReference type="PANTHER" id="PTHR48084">
    <property type="entry name" value="2-OXOGLUTARATE OXIDOREDUCTASE SUBUNIT KORB-RELATED"/>
    <property type="match status" value="1"/>
</dbReference>
<keyword evidence="1" id="KW-0560">Oxidoreductase</keyword>
<evidence type="ECO:0000259" key="2">
    <source>
        <dbReference type="Pfam" id="PF02775"/>
    </source>
</evidence>
<dbReference type="InterPro" id="IPR029061">
    <property type="entry name" value="THDP-binding"/>
</dbReference>
<dbReference type="SUPFAM" id="SSF52518">
    <property type="entry name" value="Thiamin diphosphate-binding fold (THDP-binding)"/>
    <property type="match status" value="1"/>
</dbReference>
<feature type="domain" description="Pyruvate ferredoxin oxidoreductase beta subunit C-terminal" evidence="3">
    <location>
        <begin position="168"/>
        <end position="229"/>
    </location>
</feature>
<protein>
    <recommendedName>
        <fullName evidence="5">Thiamine pyrophosphate enzyme TPP-binding domain-containing protein</fullName>
    </recommendedName>
</protein>
<dbReference type="InterPro" id="IPR051457">
    <property type="entry name" value="2-oxoacid:Fd_oxidoreductase"/>
</dbReference>
<dbReference type="GO" id="GO:0030976">
    <property type="term" value="F:thiamine pyrophosphate binding"/>
    <property type="evidence" value="ECO:0007669"/>
    <property type="project" value="InterPro"/>
</dbReference>
<dbReference type="GO" id="GO:0016625">
    <property type="term" value="F:oxidoreductase activity, acting on the aldehyde or oxo group of donors, iron-sulfur protein as acceptor"/>
    <property type="evidence" value="ECO:0007669"/>
    <property type="project" value="UniProtKB-ARBA"/>
</dbReference>
<organism evidence="4">
    <name type="scientific">marine sediment metagenome</name>
    <dbReference type="NCBI Taxonomy" id="412755"/>
    <lineage>
        <taxon>unclassified sequences</taxon>
        <taxon>metagenomes</taxon>
        <taxon>ecological metagenomes</taxon>
    </lineage>
</organism>
<evidence type="ECO:0000259" key="3">
    <source>
        <dbReference type="Pfam" id="PF12367"/>
    </source>
</evidence>
<proteinExistence type="predicted"/>
<dbReference type="CDD" id="cd03375">
    <property type="entry name" value="TPP_OGFOR"/>
    <property type="match status" value="1"/>
</dbReference>
<dbReference type="PANTHER" id="PTHR48084:SF4">
    <property type="entry name" value="2-OXOGLUTARATE OXIDOREDUCTASE SUBUNIT KORB"/>
    <property type="match status" value="1"/>
</dbReference>
<gene>
    <name evidence="4" type="ORF">S03H2_61246</name>
</gene>
<comment type="caution">
    <text evidence="4">The sequence shown here is derived from an EMBL/GenBank/DDBJ whole genome shotgun (WGS) entry which is preliminary data.</text>
</comment>
<dbReference type="EMBL" id="BARU01039524">
    <property type="protein sequence ID" value="GAH82043.1"/>
    <property type="molecule type" value="Genomic_DNA"/>
</dbReference>
<dbReference type="Pfam" id="PF02775">
    <property type="entry name" value="TPP_enzyme_C"/>
    <property type="match status" value="1"/>
</dbReference>
<evidence type="ECO:0000313" key="4">
    <source>
        <dbReference type="EMBL" id="GAH82043.1"/>
    </source>
</evidence>
<dbReference type="Gene3D" id="3.40.50.970">
    <property type="match status" value="1"/>
</dbReference>
<dbReference type="InterPro" id="IPR032686">
    <property type="entry name" value="PFO_beta_C"/>
</dbReference>
<name>X1KJ10_9ZZZZ</name>
<dbReference type="GO" id="GO:0045333">
    <property type="term" value="P:cellular respiration"/>
    <property type="evidence" value="ECO:0007669"/>
    <property type="project" value="UniProtKB-ARBA"/>
</dbReference>
<dbReference type="Pfam" id="PF12367">
    <property type="entry name" value="PFO_beta_C"/>
    <property type="match status" value="1"/>
</dbReference>
<feature type="non-terminal residue" evidence="4">
    <location>
        <position position="1"/>
    </location>
</feature>
<dbReference type="AlphaFoldDB" id="X1KJ10"/>
<reference evidence="4" key="1">
    <citation type="journal article" date="2014" name="Front. Microbiol.">
        <title>High frequency of phylogenetically diverse reductive dehalogenase-homologous genes in deep subseafloor sedimentary metagenomes.</title>
        <authorList>
            <person name="Kawai M."/>
            <person name="Futagami T."/>
            <person name="Toyoda A."/>
            <person name="Takaki Y."/>
            <person name="Nishi S."/>
            <person name="Hori S."/>
            <person name="Arai W."/>
            <person name="Tsubouchi T."/>
            <person name="Morono Y."/>
            <person name="Uchiyama I."/>
            <person name="Ito T."/>
            <person name="Fujiyama A."/>
            <person name="Inagaki F."/>
            <person name="Takami H."/>
        </authorList>
    </citation>
    <scope>NUCLEOTIDE SEQUENCE</scope>
    <source>
        <strain evidence="4">Expedition CK06-06</strain>
    </source>
</reference>
<accession>X1KJ10</accession>